<dbReference type="PANTHER" id="PTHR32432">
    <property type="entry name" value="CELL DIVISION PROTEIN FTSA-RELATED"/>
    <property type="match status" value="1"/>
</dbReference>
<dbReference type="EMBL" id="PCRM01000034">
    <property type="protein sequence ID" value="PIP21536.1"/>
    <property type="molecule type" value="Genomic_DNA"/>
</dbReference>
<evidence type="ECO:0000313" key="3">
    <source>
        <dbReference type="Proteomes" id="UP000231567"/>
    </source>
</evidence>
<dbReference type="CDD" id="cd24004">
    <property type="entry name" value="ASKHA_NBD_PilM-like"/>
    <property type="match status" value="1"/>
</dbReference>
<dbReference type="InterPro" id="IPR043129">
    <property type="entry name" value="ATPase_NBD"/>
</dbReference>
<feature type="domain" description="SHS2" evidence="1">
    <location>
        <begin position="17"/>
        <end position="219"/>
    </location>
</feature>
<proteinExistence type="predicted"/>
<name>A0A2G9YQM0_9BACT</name>
<dbReference type="GO" id="GO:0051301">
    <property type="term" value="P:cell division"/>
    <property type="evidence" value="ECO:0007669"/>
    <property type="project" value="InterPro"/>
</dbReference>
<dbReference type="SMART" id="SM00842">
    <property type="entry name" value="FtsA"/>
    <property type="match status" value="1"/>
</dbReference>
<dbReference type="Pfam" id="PF14450">
    <property type="entry name" value="FtsA"/>
    <property type="match status" value="1"/>
</dbReference>
<protein>
    <recommendedName>
        <fullName evidence="1">SHS2 domain-containing protein</fullName>
    </recommendedName>
</protein>
<dbReference type="Gene3D" id="3.30.1490.300">
    <property type="match status" value="1"/>
</dbReference>
<reference evidence="2 3" key="1">
    <citation type="submission" date="2017-09" db="EMBL/GenBank/DDBJ databases">
        <title>Depth-based differentiation of microbial function through sediment-hosted aquifers and enrichment of novel symbionts in the deep terrestrial subsurface.</title>
        <authorList>
            <person name="Probst A.J."/>
            <person name="Ladd B."/>
            <person name="Jarett J.K."/>
            <person name="Geller-Mcgrath D.E."/>
            <person name="Sieber C.M."/>
            <person name="Emerson J.B."/>
            <person name="Anantharaman K."/>
            <person name="Thomas B.C."/>
            <person name="Malmstrom R."/>
            <person name="Stieglmeier M."/>
            <person name="Klingl A."/>
            <person name="Woyke T."/>
            <person name="Ryan C.M."/>
            <person name="Banfield J.F."/>
        </authorList>
    </citation>
    <scope>NUCLEOTIDE SEQUENCE [LARGE SCALE GENOMIC DNA]</scope>
    <source>
        <strain evidence="2">CG23_combo_of_CG06-09_8_20_14_all_40_13</strain>
    </source>
</reference>
<dbReference type="Gene3D" id="3.30.420.40">
    <property type="match status" value="2"/>
</dbReference>
<dbReference type="SUPFAM" id="SSF53067">
    <property type="entry name" value="Actin-like ATPase domain"/>
    <property type="match status" value="2"/>
</dbReference>
<dbReference type="InterPro" id="IPR050696">
    <property type="entry name" value="FtsA/MreB"/>
</dbReference>
<organism evidence="2 3">
    <name type="scientific">Candidatus Nealsonbacteria bacterium CG23_combo_of_CG06-09_8_20_14_all_40_13</name>
    <dbReference type="NCBI Taxonomy" id="1974724"/>
    <lineage>
        <taxon>Bacteria</taxon>
        <taxon>Candidatus Nealsoniibacteriota</taxon>
    </lineage>
</organism>
<gene>
    <name evidence="2" type="ORF">COX39_02325</name>
</gene>
<comment type="caution">
    <text evidence="2">The sequence shown here is derived from an EMBL/GenBank/DDBJ whole genome shotgun (WGS) entry which is preliminary data.</text>
</comment>
<sequence>MGFFDFLKSKKIEDRFAISLDIGTEFVKALIFEVEKDKAKVLGVGRYRQKLSDMQGGMVTDISGVIQNCQAAIEIAGKQAKIIPRQVIVGIAGELVKGMTTRIKYIRENSKINISMPELKEVISKVQKVAFDKARSVLAWETGRSEIDVKLVNAAVVDVKIDGYKVTNPLGFQGKEIEVGVYSAFAPIVHLGALQTIAEALDLDLLSVVAEPYAVARCLANATTSDFSAIFIDMGGGTSDIALVRQGGLEGTKMFALGGRAFTKRLAEVFYLSFGEAEEVKLDYSTGKMQEQAKIAKVKQALFSDCQVWLSAVELTLEEFGEELLPTKILLCGGGSSLPDIAQVLENSSWYANLPFPKKPQILFIKPTDVTSVVDTTGKLKQLQDVTPMALANLAISLVGQETIFDSILSKLINSVKT</sequence>
<accession>A0A2G9YQM0</accession>
<dbReference type="AlphaFoldDB" id="A0A2G9YQM0"/>
<dbReference type="InterPro" id="IPR003494">
    <property type="entry name" value="SHS2_FtsA"/>
</dbReference>
<evidence type="ECO:0000313" key="2">
    <source>
        <dbReference type="EMBL" id="PIP21536.1"/>
    </source>
</evidence>
<evidence type="ECO:0000259" key="1">
    <source>
        <dbReference type="SMART" id="SM00842"/>
    </source>
</evidence>
<dbReference type="Proteomes" id="UP000231567">
    <property type="component" value="Unassembled WGS sequence"/>
</dbReference>